<dbReference type="AlphaFoldDB" id="A0A4Y7K0U1"/>
<sequence length="737" mass="84117">MGNFFSNTSERACKEDNINKDESCSSTVSSANEWYQKPTPVPIRDSTRSNILTREIREIHRTQEVVVKKREGHDVELKTTSDLQKEKKKSSEGTITHYNRSQRILLVGEGDFSFSACLANAFGSATDMVATSLDTEETLLEKYSGARKNIRQLQKLGCLVLHEVGVHDMLYDSDLMNMKFDRIVFNFPHAGHFPPLYETDGFLIEMHKKLLLGFFKSASKMLNKAGEIHVSHRNDFPYNQREIKKLANDAGLQLIGKVKFQKSDYPGTISSSSDMNMNSQSLPCVIGNECLNHSGEDLFVSSPDKQNGSTAEDEELIAVPEKEGDEEQKKRNSSTSTCLAHAFGSASNMVATSLDSKVTLDRRLPSSKLHIFDLRRLGCLVLHEIDVHFMASANSKVVNMKFDRIIYNFPHAGHWRKLREEDFELIWRHQVLLSGFFKSSRKLLREDGEVHVAHRDDYPYNTWDIEELAKKAGLFLIEKVKFRPENYPSYSNKRGSRIKSWDSFGFGDFPMTFKFSPLYKQMDSNATTERWITHYSSSHKILLVGEGDFSFSACLARAFRSASNMVATTIDSEDTLYTRLPSSELNIKDLQSMGCLVLHNVDVNFMASSSCYPVLARMKFNRIVYNFPHAGHFYMRENRPYVIQRHKDLLSGFFKSSRKMLKEDGEVHVAHRDDHPYNRWEIEELANEAGLILIEKVDFRSSLYAGYSNKRGGSVRSNDSFPLGNFPKTFKFSLKSS</sequence>
<dbReference type="Proteomes" id="UP000316621">
    <property type="component" value="Chromosome 6"/>
</dbReference>
<organism evidence="3 4">
    <name type="scientific">Papaver somniferum</name>
    <name type="common">Opium poppy</name>
    <dbReference type="NCBI Taxonomy" id="3469"/>
    <lineage>
        <taxon>Eukaryota</taxon>
        <taxon>Viridiplantae</taxon>
        <taxon>Streptophyta</taxon>
        <taxon>Embryophyta</taxon>
        <taxon>Tracheophyta</taxon>
        <taxon>Spermatophyta</taxon>
        <taxon>Magnoliopsida</taxon>
        <taxon>Ranunculales</taxon>
        <taxon>Papaveraceae</taxon>
        <taxon>Papaveroideae</taxon>
        <taxon>Papaver</taxon>
    </lineage>
</organism>
<name>A0A4Y7K0U1_PAPSO</name>
<dbReference type="GO" id="GO:0070042">
    <property type="term" value="F:rRNA (uridine-N3-)-methyltransferase activity"/>
    <property type="evidence" value="ECO:0007669"/>
    <property type="project" value="InterPro"/>
</dbReference>
<dbReference type="STRING" id="3469.A0A4Y7K0U1"/>
<gene>
    <name evidence="3" type="ORF">C5167_009631</name>
</gene>
<dbReference type="PANTHER" id="PTHR11538">
    <property type="entry name" value="PHENYLALANYL-TRNA SYNTHETASE"/>
    <property type="match status" value="1"/>
</dbReference>
<feature type="region of interest" description="Disordered" evidence="1">
    <location>
        <begin position="301"/>
        <end position="334"/>
    </location>
</feature>
<reference evidence="3 4" key="1">
    <citation type="journal article" date="2018" name="Science">
        <title>The opium poppy genome and morphinan production.</title>
        <authorList>
            <person name="Guo L."/>
            <person name="Winzer T."/>
            <person name="Yang X."/>
            <person name="Li Y."/>
            <person name="Ning Z."/>
            <person name="He Z."/>
            <person name="Teodor R."/>
            <person name="Lu Y."/>
            <person name="Bowser T.A."/>
            <person name="Graham I.A."/>
            <person name="Ye K."/>
        </authorList>
    </citation>
    <scope>NUCLEOTIDE SEQUENCE [LARGE SCALE GENOMIC DNA]</scope>
    <source>
        <strain evidence="4">cv. HN1</strain>
        <tissue evidence="3">Leaves</tissue>
    </source>
</reference>
<dbReference type="Gramene" id="RZC65942">
    <property type="protein sequence ID" value="RZC65942"/>
    <property type="gene ID" value="C5167_009631"/>
</dbReference>
<evidence type="ECO:0000259" key="2">
    <source>
        <dbReference type="Pfam" id="PF10354"/>
    </source>
</evidence>
<feature type="domain" description="25S rRNA (uridine-N(3))-methyltransferase BMT5-like" evidence="2">
    <location>
        <begin position="105"/>
        <end position="267"/>
    </location>
</feature>
<evidence type="ECO:0000313" key="3">
    <source>
        <dbReference type="EMBL" id="RZC65942.1"/>
    </source>
</evidence>
<dbReference type="GO" id="GO:0070475">
    <property type="term" value="P:rRNA base methylation"/>
    <property type="evidence" value="ECO:0007669"/>
    <property type="project" value="InterPro"/>
</dbReference>
<evidence type="ECO:0000313" key="4">
    <source>
        <dbReference type="Proteomes" id="UP000316621"/>
    </source>
</evidence>
<protein>
    <recommendedName>
        <fullName evidence="2">25S rRNA (uridine-N(3))-methyltransferase BMT5-like domain-containing protein</fullName>
    </recommendedName>
</protein>
<dbReference type="EMBL" id="CM010720">
    <property type="protein sequence ID" value="RZC65942.1"/>
    <property type="molecule type" value="Genomic_DNA"/>
</dbReference>
<feature type="region of interest" description="Disordered" evidence="1">
    <location>
        <begin position="16"/>
        <end position="46"/>
    </location>
</feature>
<dbReference type="InterPro" id="IPR019446">
    <property type="entry name" value="BMT5-like"/>
</dbReference>
<dbReference type="PANTHER" id="PTHR11538:SF64">
    <property type="entry name" value="25S RRNA (URIDINE-N(3))-METHYLTRANSFERASE BMT5-LIKE DOMAIN-CONTAINING PROTEIN"/>
    <property type="match status" value="1"/>
</dbReference>
<proteinExistence type="predicted"/>
<evidence type="ECO:0000256" key="1">
    <source>
        <dbReference type="SAM" id="MobiDB-lite"/>
    </source>
</evidence>
<dbReference type="GO" id="GO:0005737">
    <property type="term" value="C:cytoplasm"/>
    <property type="evidence" value="ECO:0007669"/>
    <property type="project" value="TreeGrafter"/>
</dbReference>
<accession>A0A4Y7K0U1</accession>
<keyword evidence="4" id="KW-1185">Reference proteome</keyword>
<feature type="domain" description="25S rRNA (uridine-N(3))-methyltransferase BMT5-like" evidence="2">
    <location>
        <begin position="334"/>
        <end position="494"/>
    </location>
</feature>
<feature type="compositionally biased region" description="Polar residues" evidence="1">
    <location>
        <begin position="24"/>
        <end position="33"/>
    </location>
</feature>
<feature type="domain" description="25S rRNA (uridine-N(3))-methyltransferase BMT5-like" evidence="2">
    <location>
        <begin position="542"/>
        <end position="711"/>
    </location>
</feature>
<dbReference type="Pfam" id="PF10354">
    <property type="entry name" value="BMT5-like"/>
    <property type="match status" value="3"/>
</dbReference>
<dbReference type="OMA" id="ERWITHY"/>